<keyword evidence="1" id="KW-0472">Membrane</keyword>
<keyword evidence="1" id="KW-1133">Transmembrane helix</keyword>
<comment type="caution">
    <text evidence="2">The sequence shown here is derived from an EMBL/GenBank/DDBJ whole genome shotgun (WGS) entry which is preliminary data.</text>
</comment>
<dbReference type="STRING" id="662479.C440_02458"/>
<proteinExistence type="predicted"/>
<feature type="transmembrane region" description="Helical" evidence="1">
    <location>
        <begin position="43"/>
        <end position="64"/>
    </location>
</feature>
<reference evidence="2 3" key="1">
    <citation type="journal article" date="2014" name="PLoS Genet.">
        <title>Phylogenetically driven sequencing of extremely halophilic archaea reveals strategies for static and dynamic osmo-response.</title>
        <authorList>
            <person name="Becker E.A."/>
            <person name="Seitzer P.M."/>
            <person name="Tritt A."/>
            <person name="Larsen D."/>
            <person name="Krusor M."/>
            <person name="Yao A.I."/>
            <person name="Wu D."/>
            <person name="Madern D."/>
            <person name="Eisen J.A."/>
            <person name="Darling A.E."/>
            <person name="Facciotti M.T."/>
        </authorList>
    </citation>
    <scope>NUCLEOTIDE SEQUENCE [LARGE SCALE GENOMIC DNA]</scope>
    <source>
        <strain evidence="2 3">ATCC BAA-1512</strain>
    </source>
</reference>
<organism evidence="2 3">
    <name type="scientific">Haloferax mucosum ATCC BAA-1512</name>
    <dbReference type="NCBI Taxonomy" id="662479"/>
    <lineage>
        <taxon>Archaea</taxon>
        <taxon>Methanobacteriati</taxon>
        <taxon>Methanobacteriota</taxon>
        <taxon>Stenosarchaea group</taxon>
        <taxon>Halobacteria</taxon>
        <taxon>Halobacteriales</taxon>
        <taxon>Haloferacaceae</taxon>
        <taxon>Haloferax</taxon>
    </lineage>
</organism>
<dbReference type="RefSeq" id="WP_008317923.1">
    <property type="nucleotide sequence ID" value="NZ_AOLN01000004.1"/>
</dbReference>
<evidence type="ECO:0000313" key="2">
    <source>
        <dbReference type="EMBL" id="ELZ98073.1"/>
    </source>
</evidence>
<sequence length="69" mass="7593">MSSPDSNTEGLDVSLRNAILVVLALFIFYLGRGWARGLVEGNYTIGILGLILALVPVVWLLLIVREAYF</sequence>
<keyword evidence="3" id="KW-1185">Reference proteome</keyword>
<protein>
    <submittedName>
        <fullName evidence="2">Uncharacterized protein</fullName>
    </submittedName>
</protein>
<evidence type="ECO:0000256" key="1">
    <source>
        <dbReference type="SAM" id="Phobius"/>
    </source>
</evidence>
<name>M0IQH9_9EURY</name>
<feature type="transmembrane region" description="Helical" evidence="1">
    <location>
        <begin position="13"/>
        <end position="31"/>
    </location>
</feature>
<accession>M0IQH9</accession>
<dbReference type="AlphaFoldDB" id="M0IQH9"/>
<dbReference type="Proteomes" id="UP000011550">
    <property type="component" value="Unassembled WGS sequence"/>
</dbReference>
<evidence type="ECO:0000313" key="3">
    <source>
        <dbReference type="Proteomes" id="UP000011550"/>
    </source>
</evidence>
<dbReference type="EMBL" id="AOLN01000004">
    <property type="protein sequence ID" value="ELZ98073.1"/>
    <property type="molecule type" value="Genomic_DNA"/>
</dbReference>
<keyword evidence="1" id="KW-0812">Transmembrane</keyword>
<gene>
    <name evidence="2" type="ORF">C440_02458</name>
</gene>